<dbReference type="AlphaFoldDB" id="A0A1I0DCI9"/>
<evidence type="ECO:0008006" key="3">
    <source>
        <dbReference type="Google" id="ProtNLM"/>
    </source>
</evidence>
<name>A0A1I0DCI9_THASX</name>
<organism evidence="1 2">
    <name type="scientific">Thalassotalea agarivorans</name>
    <name type="common">Thalassomonas agarivorans</name>
    <dbReference type="NCBI Taxonomy" id="349064"/>
    <lineage>
        <taxon>Bacteria</taxon>
        <taxon>Pseudomonadati</taxon>
        <taxon>Pseudomonadota</taxon>
        <taxon>Gammaproteobacteria</taxon>
        <taxon>Alteromonadales</taxon>
        <taxon>Colwelliaceae</taxon>
        <taxon>Thalassotalea</taxon>
    </lineage>
</organism>
<proteinExistence type="predicted"/>
<evidence type="ECO:0000313" key="1">
    <source>
        <dbReference type="EMBL" id="SET29830.1"/>
    </source>
</evidence>
<evidence type="ECO:0000313" key="2">
    <source>
        <dbReference type="Proteomes" id="UP000199308"/>
    </source>
</evidence>
<keyword evidence="2" id="KW-1185">Reference proteome</keyword>
<dbReference type="InterPro" id="IPR025346">
    <property type="entry name" value="DUF4250"/>
</dbReference>
<dbReference type="Proteomes" id="UP000199308">
    <property type="component" value="Unassembled WGS sequence"/>
</dbReference>
<reference evidence="1 2" key="1">
    <citation type="submission" date="2016-10" db="EMBL/GenBank/DDBJ databases">
        <authorList>
            <person name="de Groot N.N."/>
        </authorList>
    </citation>
    <scope>NUCLEOTIDE SEQUENCE [LARGE SCALE GENOMIC DNA]</scope>
    <source>
        <strain evidence="1 2">DSM 19706</strain>
    </source>
</reference>
<dbReference type="EMBL" id="FOHK01000006">
    <property type="protein sequence ID" value="SET29830.1"/>
    <property type="molecule type" value="Genomic_DNA"/>
</dbReference>
<accession>A0A1I0DCI9</accession>
<dbReference type="RefSeq" id="WP_093328860.1">
    <property type="nucleotide sequence ID" value="NZ_AP027363.1"/>
</dbReference>
<gene>
    <name evidence="1" type="ORF">SAMN05660429_01456</name>
</gene>
<protein>
    <recommendedName>
        <fullName evidence="3">DUF4250 domain-containing protein</fullName>
    </recommendedName>
</protein>
<dbReference type="STRING" id="349064.SAMN05660429_01456"/>
<dbReference type="Pfam" id="PF14056">
    <property type="entry name" value="DUF4250"/>
    <property type="match status" value="1"/>
</dbReference>
<dbReference type="OrthoDB" id="6197979at2"/>
<sequence length="60" mass="6906">MLKLSMEPAVMVSLINMKLRNQFSSLNELCAFYELSKAELLQTVAKYGYVYTKENQLKAI</sequence>